<keyword evidence="2" id="KW-1185">Reference proteome</keyword>
<accession>A0ABR2UPN2</accession>
<proteinExistence type="predicted"/>
<evidence type="ECO:0000313" key="2">
    <source>
        <dbReference type="Proteomes" id="UP001408356"/>
    </source>
</evidence>
<dbReference type="PANTHER" id="PTHR40619">
    <property type="entry name" value="FUNGAL STAND N-TERMINAL GOODBYE DOMAIN-CONTAINING PROTEIN"/>
    <property type="match status" value="1"/>
</dbReference>
<sequence>MYDYQEVLRRMVGSPDYADVDISHVLHTRELLPADQKVQVDLVFNARLFHDWNRSTFSQKLLIQWDNNEPTTIAGVSPLSGFCADLVRNMETEPEFLTTVWFCGLHIDPVEPQTAVGGRAMVASLIDQLLRCHHFDMQKVRQEINTAFVQQGKIRELIKLLGWLIRRLPADITLLCIIDGVVMFEREEFRRKASMVFSSLLTTCNDRAISSTLKVLFTSTPGTGLTRAAFEPQGLILDAGRLRARALEPLQWWRQWNQ</sequence>
<reference evidence="1 2" key="1">
    <citation type="journal article" date="2024" name="J. Plant Pathol.">
        <title>Sequence and assembly of the genome of Seiridium unicorne, isolate CBS 538.82, causal agent of cypress canker disease.</title>
        <authorList>
            <person name="Scali E."/>
            <person name="Rocca G.D."/>
            <person name="Danti R."/>
            <person name="Garbelotto M."/>
            <person name="Barberini S."/>
            <person name="Baroncelli R."/>
            <person name="Emiliani G."/>
        </authorList>
    </citation>
    <scope>NUCLEOTIDE SEQUENCE [LARGE SCALE GENOMIC DNA]</scope>
    <source>
        <strain evidence="1 2">BM-138-508</strain>
    </source>
</reference>
<protein>
    <submittedName>
        <fullName evidence="1">Fungal STAND N-terminal Goodbye domain-containing protein</fullName>
    </submittedName>
</protein>
<name>A0ABR2UPN2_9PEZI</name>
<dbReference type="Proteomes" id="UP001408356">
    <property type="component" value="Unassembled WGS sequence"/>
</dbReference>
<dbReference type="PANTHER" id="PTHR40619:SF3">
    <property type="entry name" value="FUNGAL STAND N-TERMINAL GOODBYE DOMAIN-CONTAINING PROTEIN"/>
    <property type="match status" value="1"/>
</dbReference>
<gene>
    <name evidence="1" type="ORF">SUNI508_09543</name>
</gene>
<organism evidence="1 2">
    <name type="scientific">Seiridium unicorne</name>
    <dbReference type="NCBI Taxonomy" id="138068"/>
    <lineage>
        <taxon>Eukaryota</taxon>
        <taxon>Fungi</taxon>
        <taxon>Dikarya</taxon>
        <taxon>Ascomycota</taxon>
        <taxon>Pezizomycotina</taxon>
        <taxon>Sordariomycetes</taxon>
        <taxon>Xylariomycetidae</taxon>
        <taxon>Amphisphaeriales</taxon>
        <taxon>Sporocadaceae</taxon>
        <taxon>Seiridium</taxon>
    </lineage>
</organism>
<evidence type="ECO:0000313" key="1">
    <source>
        <dbReference type="EMBL" id="KAK9416633.1"/>
    </source>
</evidence>
<comment type="caution">
    <text evidence="1">The sequence shown here is derived from an EMBL/GenBank/DDBJ whole genome shotgun (WGS) entry which is preliminary data.</text>
</comment>
<dbReference type="EMBL" id="JARVKF010000405">
    <property type="protein sequence ID" value="KAK9416633.1"/>
    <property type="molecule type" value="Genomic_DNA"/>
</dbReference>